<proteinExistence type="predicted"/>
<accession>A0ABQ4QDH6</accession>
<evidence type="ECO:0000256" key="1">
    <source>
        <dbReference type="SAM" id="MobiDB-lite"/>
    </source>
</evidence>
<reference evidence="4 5" key="1">
    <citation type="journal article" date="2021" name="Front. Microbiol.">
        <title>Comprehensive Comparative Genomics and Phenotyping of Methylobacterium Species.</title>
        <authorList>
            <person name="Alessa O."/>
            <person name="Ogura Y."/>
            <person name="Fujitani Y."/>
            <person name="Takami H."/>
            <person name="Hayashi T."/>
            <person name="Sahin N."/>
            <person name="Tani A."/>
        </authorList>
    </citation>
    <scope>NUCLEOTIDE SEQUENCE [LARGE SCALE GENOMIC DNA]</scope>
    <source>
        <strain evidence="4 5">DSM 23679</strain>
    </source>
</reference>
<organism evidence="4 5">
    <name type="scientific">Methylobacterium cerastii</name>
    <dbReference type="NCBI Taxonomy" id="932741"/>
    <lineage>
        <taxon>Bacteria</taxon>
        <taxon>Pseudomonadati</taxon>
        <taxon>Pseudomonadota</taxon>
        <taxon>Alphaproteobacteria</taxon>
        <taxon>Hyphomicrobiales</taxon>
        <taxon>Methylobacteriaceae</taxon>
        <taxon>Methylobacterium</taxon>
    </lineage>
</organism>
<dbReference type="InterPro" id="IPR011033">
    <property type="entry name" value="PRC_barrel-like_sf"/>
</dbReference>
<evidence type="ECO:0000256" key="2">
    <source>
        <dbReference type="SAM" id="SignalP"/>
    </source>
</evidence>
<feature type="compositionally biased region" description="Basic and acidic residues" evidence="1">
    <location>
        <begin position="73"/>
        <end position="84"/>
    </location>
</feature>
<dbReference type="Gene3D" id="2.30.30.240">
    <property type="entry name" value="PRC-barrel domain"/>
    <property type="match status" value="1"/>
</dbReference>
<feature type="domain" description="PRC-barrel" evidence="3">
    <location>
        <begin position="123"/>
        <end position="198"/>
    </location>
</feature>
<feature type="signal peptide" evidence="2">
    <location>
        <begin position="1"/>
        <end position="25"/>
    </location>
</feature>
<keyword evidence="2" id="KW-0732">Signal</keyword>
<evidence type="ECO:0000259" key="3">
    <source>
        <dbReference type="Pfam" id="PF05239"/>
    </source>
</evidence>
<feature type="compositionally biased region" description="Low complexity" evidence="1">
    <location>
        <begin position="28"/>
        <end position="41"/>
    </location>
</feature>
<sequence>MRSLIAGTVLLTLGTTALGTSLALAQTPAPTAPAPGTQAVPPEKPATISPDAPKPDVVKPDVVKPDASSSDTTKSDTVKSDTVKPDASAAPLKPVEPVPGQPATFTNDLRPTFVAQSPDDMVSSKLVGQSIINGANETIGEIADVVIGFDGKVKAWVVGVGGFLGIGTKYVAVDPSALHLQRIDGKALRAVINTDKDQLRAAPEYIYLGKEKPKDDAGKADGAK</sequence>
<feature type="region of interest" description="Disordered" evidence="1">
    <location>
        <begin position="28"/>
        <end position="103"/>
    </location>
</feature>
<feature type="chain" id="PRO_5045709501" description="PRC-barrel domain-containing protein" evidence="2">
    <location>
        <begin position="26"/>
        <end position="224"/>
    </location>
</feature>
<dbReference type="InterPro" id="IPR027275">
    <property type="entry name" value="PRC-brl_dom"/>
</dbReference>
<evidence type="ECO:0000313" key="4">
    <source>
        <dbReference type="EMBL" id="GJD42880.1"/>
    </source>
</evidence>
<feature type="compositionally biased region" description="Basic and acidic residues" evidence="1">
    <location>
        <begin position="53"/>
        <end position="64"/>
    </location>
</feature>
<dbReference type="EMBL" id="BPQG01000007">
    <property type="protein sequence ID" value="GJD42880.1"/>
    <property type="molecule type" value="Genomic_DNA"/>
</dbReference>
<name>A0ABQ4QDH6_9HYPH</name>
<dbReference type="Proteomes" id="UP001055117">
    <property type="component" value="Unassembled WGS sequence"/>
</dbReference>
<dbReference type="SUPFAM" id="SSF50346">
    <property type="entry name" value="PRC-barrel domain"/>
    <property type="match status" value="1"/>
</dbReference>
<dbReference type="PANTHER" id="PTHR36505:SF1">
    <property type="entry name" value="BLR1072 PROTEIN"/>
    <property type="match status" value="1"/>
</dbReference>
<dbReference type="Pfam" id="PF05239">
    <property type="entry name" value="PRC"/>
    <property type="match status" value="1"/>
</dbReference>
<comment type="caution">
    <text evidence="4">The sequence shown here is derived from an EMBL/GenBank/DDBJ whole genome shotgun (WGS) entry which is preliminary data.</text>
</comment>
<dbReference type="PANTHER" id="PTHR36505">
    <property type="entry name" value="BLR1072 PROTEIN"/>
    <property type="match status" value="1"/>
</dbReference>
<dbReference type="RefSeq" id="WP_306422405.1">
    <property type="nucleotide sequence ID" value="NZ_BPQG01000007.1"/>
</dbReference>
<evidence type="ECO:0000313" key="5">
    <source>
        <dbReference type="Proteomes" id="UP001055117"/>
    </source>
</evidence>
<keyword evidence="5" id="KW-1185">Reference proteome</keyword>
<protein>
    <recommendedName>
        <fullName evidence="3">PRC-barrel domain-containing protein</fullName>
    </recommendedName>
</protein>
<gene>
    <name evidence="4" type="ORF">AFCDBAGC_0722</name>
</gene>